<accession>A0A2M6WQ58</accession>
<feature type="domain" description="ABC-transporter extension" evidence="5">
    <location>
        <begin position="63"/>
        <end position="134"/>
    </location>
</feature>
<dbReference type="InterPro" id="IPR050611">
    <property type="entry name" value="ABCF"/>
</dbReference>
<dbReference type="EMBL" id="PFAQ01000032">
    <property type="protein sequence ID" value="PIT94874.1"/>
    <property type="molecule type" value="Genomic_DNA"/>
</dbReference>
<dbReference type="InterPro" id="IPR027417">
    <property type="entry name" value="P-loop_NTPase"/>
</dbReference>
<dbReference type="Gene3D" id="3.40.50.300">
    <property type="entry name" value="P-loop containing nucleotide triphosphate hydrolases"/>
    <property type="match status" value="2"/>
</dbReference>
<evidence type="ECO:0000313" key="7">
    <source>
        <dbReference type="Proteomes" id="UP000228900"/>
    </source>
</evidence>
<protein>
    <submittedName>
        <fullName evidence="6">ABC transporter</fullName>
    </submittedName>
</protein>
<dbReference type="AlphaFoldDB" id="A0A2M6WQ58"/>
<evidence type="ECO:0000313" key="6">
    <source>
        <dbReference type="EMBL" id="PIT94874.1"/>
    </source>
</evidence>
<keyword evidence="1" id="KW-0677">Repeat</keyword>
<evidence type="ECO:0000259" key="5">
    <source>
        <dbReference type="Pfam" id="PF12848"/>
    </source>
</evidence>
<dbReference type="Pfam" id="PF12848">
    <property type="entry name" value="ABC_tran_Xtn"/>
    <property type="match status" value="1"/>
</dbReference>
<gene>
    <name evidence="6" type="ORF">COT98_01890</name>
</gene>
<comment type="caution">
    <text evidence="6">The sequence shown here is derived from an EMBL/GenBank/DDBJ whole genome shotgun (WGS) entry which is preliminary data.</text>
</comment>
<dbReference type="Proteomes" id="UP000228900">
    <property type="component" value="Unassembled WGS sequence"/>
</dbReference>
<dbReference type="GO" id="GO:0005524">
    <property type="term" value="F:ATP binding"/>
    <property type="evidence" value="ECO:0007669"/>
    <property type="project" value="UniProtKB-KW"/>
</dbReference>
<organism evidence="6 7">
    <name type="scientific">Candidatus Falkowbacteria bacterium CG10_big_fil_rev_8_21_14_0_10_39_9</name>
    <dbReference type="NCBI Taxonomy" id="1974566"/>
    <lineage>
        <taxon>Bacteria</taxon>
        <taxon>Candidatus Falkowiibacteriota</taxon>
    </lineage>
</organism>
<keyword evidence="4" id="KW-0175">Coiled coil</keyword>
<evidence type="ECO:0000256" key="2">
    <source>
        <dbReference type="ARBA" id="ARBA00022741"/>
    </source>
</evidence>
<dbReference type="SUPFAM" id="SSF52540">
    <property type="entry name" value="P-loop containing nucleoside triphosphate hydrolases"/>
    <property type="match status" value="2"/>
</dbReference>
<evidence type="ECO:0000256" key="1">
    <source>
        <dbReference type="ARBA" id="ARBA00022737"/>
    </source>
</evidence>
<reference evidence="7" key="1">
    <citation type="submission" date="2017-09" db="EMBL/GenBank/DDBJ databases">
        <title>Depth-based differentiation of microbial function through sediment-hosted aquifers and enrichment of novel symbionts in the deep terrestrial subsurface.</title>
        <authorList>
            <person name="Probst A.J."/>
            <person name="Ladd B."/>
            <person name="Jarett J.K."/>
            <person name="Geller-Mcgrath D.E."/>
            <person name="Sieber C.M.K."/>
            <person name="Emerson J.B."/>
            <person name="Anantharaman K."/>
            <person name="Thomas B.C."/>
            <person name="Malmstrom R."/>
            <person name="Stieglmeier M."/>
            <person name="Klingl A."/>
            <person name="Woyke T."/>
            <person name="Ryan C.M."/>
            <person name="Banfield J.F."/>
        </authorList>
    </citation>
    <scope>NUCLEOTIDE SEQUENCE [LARGE SCALE GENOMIC DNA]</scope>
</reference>
<dbReference type="InterPro" id="IPR032781">
    <property type="entry name" value="ABC_tran_Xtn"/>
</dbReference>
<name>A0A2M6WQ58_9BACT</name>
<proteinExistence type="predicted"/>
<sequence length="202" mass="23442">MRLKLTGMLLTEPNLFLLDEPTNYLDLNTLLLLENYRRSYKGSFLIISHDREFLKRTCNETLDISASSCYHYPGNIEAYLAFKEKKLTTLIKANERLDHQQRHMQEFVDRFRSKASKAKQAQALIRKINKMEDKRITIEHRAGITRINISPTIKRQNLALRTNDLIIGYEHQPLISNINLDCRSQEKVAILGLNGQGKTTLI</sequence>
<keyword evidence="3" id="KW-0067">ATP-binding</keyword>
<evidence type="ECO:0000256" key="4">
    <source>
        <dbReference type="SAM" id="Coils"/>
    </source>
</evidence>
<feature type="coiled-coil region" evidence="4">
    <location>
        <begin position="114"/>
        <end position="141"/>
    </location>
</feature>
<dbReference type="PANTHER" id="PTHR19211:SF14">
    <property type="entry name" value="ATP-BINDING CASSETTE SUB-FAMILY F MEMBER 1"/>
    <property type="match status" value="1"/>
</dbReference>
<dbReference type="PANTHER" id="PTHR19211">
    <property type="entry name" value="ATP-BINDING TRANSPORT PROTEIN-RELATED"/>
    <property type="match status" value="1"/>
</dbReference>
<feature type="non-terminal residue" evidence="6">
    <location>
        <position position="202"/>
    </location>
</feature>
<keyword evidence="2" id="KW-0547">Nucleotide-binding</keyword>
<evidence type="ECO:0000256" key="3">
    <source>
        <dbReference type="ARBA" id="ARBA00022840"/>
    </source>
</evidence>